<dbReference type="STRING" id="297244.SAMN05421639_101835"/>
<organism evidence="1 2">
    <name type="scientific">Chryseobacterium carnipullorum</name>
    <dbReference type="NCBI Taxonomy" id="1124835"/>
    <lineage>
        <taxon>Bacteria</taxon>
        <taxon>Pseudomonadati</taxon>
        <taxon>Bacteroidota</taxon>
        <taxon>Flavobacteriia</taxon>
        <taxon>Flavobacteriales</taxon>
        <taxon>Weeksellaceae</taxon>
        <taxon>Chryseobacterium group</taxon>
        <taxon>Chryseobacterium</taxon>
    </lineage>
</organism>
<proteinExistence type="predicted"/>
<dbReference type="AlphaFoldDB" id="A0A376DTE4"/>
<protein>
    <recommendedName>
        <fullName evidence="3">T9SS C-terminal target domain-containing protein</fullName>
    </recommendedName>
</protein>
<sequence length="334" mass="38705">MIDNSHLLKGCRKFKEFLTGWFQKTKHLQSFPHSPLNPYFCFMKKLFFLAALIIFQFSFSQQTDFLKIRKFRVAYLDDKIQETSGLSILNGKLYTFNDSGNAPEIFELDETSGSIRNTFTINAKNKDWEAMTNDGKNFYIGDFGNNGGTRRDLEIYQLPFHNNEPQNDSIKKISFYYPEQTEFIPQYTNNDFDAEAMIYLNGKLHLFTKEWKSKSSAHYIIDPATSEKQKAEKIESYKTNFVVTDAAYFDKKLYLVGYTKKTEVFLNVFKENEPGIFFKETPKHYYLGSALAIGQIEGVAVNETGIYISGEKFKSRLGTAQPSLYFIPKEQLKD</sequence>
<name>A0A376DTE4_CHRCU</name>
<evidence type="ECO:0000313" key="2">
    <source>
        <dbReference type="Proteomes" id="UP000255224"/>
    </source>
</evidence>
<dbReference type="Proteomes" id="UP000255224">
    <property type="component" value="Unassembled WGS sequence"/>
</dbReference>
<dbReference type="EMBL" id="UFVQ01000003">
    <property type="protein sequence ID" value="STC94148.1"/>
    <property type="molecule type" value="Genomic_DNA"/>
</dbReference>
<evidence type="ECO:0000313" key="1">
    <source>
        <dbReference type="EMBL" id="STC94148.1"/>
    </source>
</evidence>
<reference evidence="1 2" key="1">
    <citation type="submission" date="2018-06" db="EMBL/GenBank/DDBJ databases">
        <authorList>
            <consortium name="Pathogen Informatics"/>
            <person name="Doyle S."/>
        </authorList>
    </citation>
    <scope>NUCLEOTIDE SEQUENCE [LARGE SCALE GENOMIC DNA]</scope>
    <source>
        <strain evidence="1 2">NCTC13533</strain>
    </source>
</reference>
<evidence type="ECO:0008006" key="3">
    <source>
        <dbReference type="Google" id="ProtNLM"/>
    </source>
</evidence>
<accession>A0A376DTE4</accession>
<gene>
    <name evidence="1" type="ORF">NCTC13533_01372</name>
</gene>